<dbReference type="InterPro" id="IPR043593">
    <property type="entry name" value="ASAP"/>
</dbReference>
<dbReference type="SMART" id="SM00105">
    <property type="entry name" value="ArfGap"/>
    <property type="match status" value="1"/>
</dbReference>
<keyword evidence="1" id="KW-0479">Metal-binding</keyword>
<dbReference type="Ensembl" id="ENSHHUT00000047380.1">
    <property type="protein sequence ID" value="ENSHHUP00000045690.1"/>
    <property type="gene ID" value="ENSHHUG00000027846.1"/>
</dbReference>
<dbReference type="PANTHER" id="PTHR45854:SF2">
    <property type="entry name" value="ARF-GAP WITH SH3 DOMAIN, ANK REPEAT AND PH DOMAIN-CONTAINING PROTEIN 1"/>
    <property type="match status" value="1"/>
</dbReference>
<proteinExistence type="predicted"/>
<reference evidence="3" key="2">
    <citation type="submission" date="2025-08" db="UniProtKB">
        <authorList>
            <consortium name="Ensembl"/>
        </authorList>
    </citation>
    <scope>IDENTIFICATION</scope>
</reference>
<reference evidence="4" key="1">
    <citation type="submission" date="2018-06" db="EMBL/GenBank/DDBJ databases">
        <title>Genome assembly of Danube salmon.</title>
        <authorList>
            <person name="Macqueen D.J."/>
            <person name="Gundappa M.K."/>
        </authorList>
    </citation>
    <scope>NUCLEOTIDE SEQUENCE [LARGE SCALE GENOMIC DNA]</scope>
</reference>
<dbReference type="PANTHER" id="PTHR45854">
    <property type="entry name" value="ASAP FAMILY MEMBER"/>
    <property type="match status" value="1"/>
</dbReference>
<dbReference type="Pfam" id="PF01412">
    <property type="entry name" value="ArfGap"/>
    <property type="match status" value="1"/>
</dbReference>
<keyword evidence="1" id="KW-0863">Zinc-finger</keyword>
<organism evidence="3 4">
    <name type="scientific">Hucho hucho</name>
    <name type="common">huchen</name>
    <dbReference type="NCBI Taxonomy" id="62062"/>
    <lineage>
        <taxon>Eukaryota</taxon>
        <taxon>Metazoa</taxon>
        <taxon>Chordata</taxon>
        <taxon>Craniata</taxon>
        <taxon>Vertebrata</taxon>
        <taxon>Euteleostomi</taxon>
        <taxon>Actinopterygii</taxon>
        <taxon>Neopterygii</taxon>
        <taxon>Teleostei</taxon>
        <taxon>Protacanthopterygii</taxon>
        <taxon>Salmoniformes</taxon>
        <taxon>Salmonidae</taxon>
        <taxon>Salmoninae</taxon>
        <taxon>Hucho</taxon>
    </lineage>
</organism>
<sequence>MHTEIPKMHSSIYNSHTFLKHPCSIITCSSVCVSVSVCMCCVCVCVCSWISVLSNSKEEALNMAFRGGEDGGGGGGGGGEDGLEDLTKAIIDDVLRIPGNEVCCDCGAADPKWLSTNLGILTCIECSGIHREMGVHISRIQSMELDKLGTSELLLAKNVGNSSFNEIMEGNLPCPSPKPTSSSDM</sequence>
<accession>A0A4W5N825</accession>
<evidence type="ECO:0000256" key="1">
    <source>
        <dbReference type="PROSITE-ProRule" id="PRU00288"/>
    </source>
</evidence>
<dbReference type="GeneTree" id="ENSGT00940000158547"/>
<dbReference type="STRING" id="62062.ENSHHUP00000045690"/>
<evidence type="ECO:0000313" key="4">
    <source>
        <dbReference type="Proteomes" id="UP000314982"/>
    </source>
</evidence>
<dbReference type="SUPFAM" id="SSF57863">
    <property type="entry name" value="ArfGap/RecO-like zinc finger"/>
    <property type="match status" value="1"/>
</dbReference>
<protein>
    <recommendedName>
        <fullName evidence="2">Arf-GAP domain-containing protein</fullName>
    </recommendedName>
</protein>
<dbReference type="InterPro" id="IPR001164">
    <property type="entry name" value="ArfGAP_dom"/>
</dbReference>
<dbReference type="InterPro" id="IPR038508">
    <property type="entry name" value="ArfGAP_dom_sf"/>
</dbReference>
<feature type="domain" description="Arf-GAP" evidence="2">
    <location>
        <begin position="88"/>
        <end position="185"/>
    </location>
</feature>
<dbReference type="GO" id="GO:0008270">
    <property type="term" value="F:zinc ion binding"/>
    <property type="evidence" value="ECO:0007669"/>
    <property type="project" value="UniProtKB-KW"/>
</dbReference>
<dbReference type="Gene3D" id="1.10.220.150">
    <property type="entry name" value="Arf GTPase activating protein"/>
    <property type="match status" value="1"/>
</dbReference>
<dbReference type="AlphaFoldDB" id="A0A4W5N825"/>
<keyword evidence="1" id="KW-0862">Zinc</keyword>
<keyword evidence="4" id="KW-1185">Reference proteome</keyword>
<dbReference type="GO" id="GO:0005096">
    <property type="term" value="F:GTPase activator activity"/>
    <property type="evidence" value="ECO:0007669"/>
    <property type="project" value="InterPro"/>
</dbReference>
<dbReference type="Proteomes" id="UP000314982">
    <property type="component" value="Unassembled WGS sequence"/>
</dbReference>
<evidence type="ECO:0000313" key="3">
    <source>
        <dbReference type="Ensembl" id="ENSHHUP00000045690.1"/>
    </source>
</evidence>
<dbReference type="PRINTS" id="PR00405">
    <property type="entry name" value="REVINTRACTNG"/>
</dbReference>
<dbReference type="InterPro" id="IPR037278">
    <property type="entry name" value="ARFGAP/RecO"/>
</dbReference>
<dbReference type="PROSITE" id="PS50115">
    <property type="entry name" value="ARFGAP"/>
    <property type="match status" value="1"/>
</dbReference>
<name>A0A4W5N825_9TELE</name>
<reference evidence="3" key="3">
    <citation type="submission" date="2025-09" db="UniProtKB">
        <authorList>
            <consortium name="Ensembl"/>
        </authorList>
    </citation>
    <scope>IDENTIFICATION</scope>
</reference>
<evidence type="ECO:0000259" key="2">
    <source>
        <dbReference type="PROSITE" id="PS50115"/>
    </source>
</evidence>